<evidence type="ECO:0000313" key="1">
    <source>
        <dbReference type="EMBL" id="GIE71247.1"/>
    </source>
</evidence>
<organism evidence="1 2">
    <name type="scientific">Actinoplanes palleronii</name>
    <dbReference type="NCBI Taxonomy" id="113570"/>
    <lineage>
        <taxon>Bacteria</taxon>
        <taxon>Bacillati</taxon>
        <taxon>Actinomycetota</taxon>
        <taxon>Actinomycetes</taxon>
        <taxon>Micromonosporales</taxon>
        <taxon>Micromonosporaceae</taxon>
        <taxon>Actinoplanes</taxon>
    </lineage>
</organism>
<protein>
    <submittedName>
        <fullName evidence="1">Uncharacterized protein</fullName>
    </submittedName>
</protein>
<dbReference type="Proteomes" id="UP000624709">
    <property type="component" value="Unassembled WGS sequence"/>
</dbReference>
<dbReference type="EMBL" id="BOMS01000122">
    <property type="protein sequence ID" value="GIE71247.1"/>
    <property type="molecule type" value="Genomic_DNA"/>
</dbReference>
<reference evidence="1 2" key="1">
    <citation type="submission" date="2021-01" db="EMBL/GenBank/DDBJ databases">
        <title>Whole genome shotgun sequence of Actinoplanes palleronii NBRC 14916.</title>
        <authorList>
            <person name="Komaki H."/>
            <person name="Tamura T."/>
        </authorList>
    </citation>
    <scope>NUCLEOTIDE SEQUENCE [LARGE SCALE GENOMIC DNA]</scope>
    <source>
        <strain evidence="1 2">NBRC 14916</strain>
    </source>
</reference>
<gene>
    <name evidence="1" type="ORF">Apa02nite_073550</name>
</gene>
<proteinExistence type="predicted"/>
<evidence type="ECO:0000313" key="2">
    <source>
        <dbReference type="Proteomes" id="UP000624709"/>
    </source>
</evidence>
<accession>A0ABQ4BKT6</accession>
<sequence>MQKGRAGSGTPFLVDQEAAAVFAPEDDELLLDELDELPLELPAAAGAGLLVDGVLDGLSDFSDFFGAASAVAPEVSVLTLLERESLR</sequence>
<comment type="caution">
    <text evidence="1">The sequence shown here is derived from an EMBL/GenBank/DDBJ whole genome shotgun (WGS) entry which is preliminary data.</text>
</comment>
<name>A0ABQ4BKT6_9ACTN</name>
<keyword evidence="2" id="KW-1185">Reference proteome</keyword>